<dbReference type="OrthoDB" id="1415978at2759"/>
<sequence>MAIPGCFLHIIKSGWCLAMSSAKSSYLLNKKGNLHSITIERVTLPNDKLPKNLIFKRIPKSEAGRQTVCEVYNITMGNERKTLQSMNEYSHVSTWNIDIMDALYFDITVYFRGNVSRIKNVNPGRYTYVDLLDDVAEKSLSTIPCGNGCTITLKSKIPESNETMVVSCDLDVLDMFRFNSRTCQIELIVDVGEDSGTLEVGGQEGIKNDVRAHDVIDLSDDVVEGLTSEAHNVQGIEGVSDVGEGSTVGQFKSVRKRNNVTRREHDDYLASLDSDKDGSLSDQSEHSDEDFINDSDQSEHSDEDYSFPSANEDSGSSTDGFSSYEFDNEDVRDFSDGRGRKERLMLILSNLGKSFVLMVKMGRPFIGLDGCHLKGPYGGKLLAAVGLAGNNGLFPIADAIMEMEGSESWKFFIDHLQTVLGHGSEAKPWTFMSDMQKSIEPVLAEFMPQSAHRLCCRHLFANFKKVHSGLLLRKCFWEAARAYNQIDFNQAMERIKDISKEAHKWLSDVPTHKWARHAYDDRVKNDHITNNLTKSFNSWYAKEMTWTGSVGSHVKKRLAKAQNASRICTLLYCGGDVYEVIDDGHTFQLNMSTRTCTCIEWQVAGIPCRHVVLALTHKRINIGDGCDPSCKLEAYMQCYGGMIHPIRDRRYWEPDQFHKLDPPPLRRMPGRPRNNRRREVNEAPAGANHMKRSQTLRCTNCKEFGHNRRTCQRAPVKKKKGANSQGQGDQATQGRASQSEIPSQCVTQTESAVMTFTGSNEHAGSRGRGRTNGRGRGRGRITSVTQNEGGRGSNENAGTRGRGRTNARGRGGRTDVGRGRGTSVSRGRGTRGRGTSVSRGRERSGSIMARMKLASTNTFTMLIVASMINSLALTLPSGIAVSVPSVISKLGSWDVGLVCEHC</sequence>
<keyword evidence="8" id="KW-1185">Reference proteome</keyword>
<dbReference type="PANTHER" id="PTHR31973:SF187">
    <property type="entry name" value="MUTATOR TRANSPOSASE MUDRA PROTEIN"/>
    <property type="match status" value="1"/>
</dbReference>
<feature type="compositionally biased region" description="Basic residues" evidence="5">
    <location>
        <begin position="710"/>
        <end position="721"/>
    </location>
</feature>
<feature type="region of interest" description="Disordered" evidence="5">
    <location>
        <begin position="710"/>
        <end position="844"/>
    </location>
</feature>
<organism evidence="7 8">
    <name type="scientific">Rhododendron simsii</name>
    <name type="common">Sims's rhododendron</name>
    <dbReference type="NCBI Taxonomy" id="118357"/>
    <lineage>
        <taxon>Eukaryota</taxon>
        <taxon>Viridiplantae</taxon>
        <taxon>Streptophyta</taxon>
        <taxon>Embryophyta</taxon>
        <taxon>Tracheophyta</taxon>
        <taxon>Spermatophyta</taxon>
        <taxon>Magnoliopsida</taxon>
        <taxon>eudicotyledons</taxon>
        <taxon>Gunneridae</taxon>
        <taxon>Pentapetalae</taxon>
        <taxon>asterids</taxon>
        <taxon>Ericales</taxon>
        <taxon>Ericaceae</taxon>
        <taxon>Ericoideae</taxon>
        <taxon>Rhodoreae</taxon>
        <taxon>Rhododendron</taxon>
    </lineage>
</organism>
<accession>A0A834G117</accession>
<evidence type="ECO:0000256" key="4">
    <source>
        <dbReference type="PROSITE-ProRule" id="PRU00325"/>
    </source>
</evidence>
<dbReference type="Proteomes" id="UP000626092">
    <property type="component" value="Unassembled WGS sequence"/>
</dbReference>
<keyword evidence="1" id="KW-0479">Metal-binding</keyword>
<dbReference type="InterPro" id="IPR007527">
    <property type="entry name" value="Znf_SWIM"/>
</dbReference>
<dbReference type="PROSITE" id="PS50966">
    <property type="entry name" value="ZF_SWIM"/>
    <property type="match status" value="1"/>
</dbReference>
<evidence type="ECO:0000259" key="6">
    <source>
        <dbReference type="PROSITE" id="PS50966"/>
    </source>
</evidence>
<feature type="region of interest" description="Disordered" evidence="5">
    <location>
        <begin position="265"/>
        <end position="324"/>
    </location>
</feature>
<dbReference type="Pfam" id="PF10551">
    <property type="entry name" value="MULE"/>
    <property type="match status" value="1"/>
</dbReference>
<dbReference type="Pfam" id="PF04434">
    <property type="entry name" value="SWIM"/>
    <property type="match status" value="1"/>
</dbReference>
<evidence type="ECO:0000313" key="8">
    <source>
        <dbReference type="Proteomes" id="UP000626092"/>
    </source>
</evidence>
<dbReference type="SMART" id="SM00575">
    <property type="entry name" value="ZnF_PMZ"/>
    <property type="match status" value="1"/>
</dbReference>
<evidence type="ECO:0000256" key="1">
    <source>
        <dbReference type="ARBA" id="ARBA00022723"/>
    </source>
</evidence>
<feature type="compositionally biased region" description="Basic residues" evidence="5">
    <location>
        <begin position="801"/>
        <end position="811"/>
    </location>
</feature>
<evidence type="ECO:0000256" key="3">
    <source>
        <dbReference type="ARBA" id="ARBA00022833"/>
    </source>
</evidence>
<dbReference type="PANTHER" id="PTHR31973">
    <property type="entry name" value="POLYPROTEIN, PUTATIVE-RELATED"/>
    <property type="match status" value="1"/>
</dbReference>
<evidence type="ECO:0000256" key="5">
    <source>
        <dbReference type="SAM" id="MobiDB-lite"/>
    </source>
</evidence>
<evidence type="ECO:0000256" key="2">
    <source>
        <dbReference type="ARBA" id="ARBA00022771"/>
    </source>
</evidence>
<dbReference type="InterPro" id="IPR006564">
    <property type="entry name" value="Znf_PMZ"/>
</dbReference>
<dbReference type="EMBL" id="WJXA01000013">
    <property type="protein sequence ID" value="KAF7120801.1"/>
    <property type="molecule type" value="Genomic_DNA"/>
</dbReference>
<feature type="compositionally biased region" description="Low complexity" evidence="5">
    <location>
        <begin position="821"/>
        <end position="838"/>
    </location>
</feature>
<reference evidence="7" key="1">
    <citation type="submission" date="2019-11" db="EMBL/GenBank/DDBJ databases">
        <authorList>
            <person name="Liu Y."/>
            <person name="Hou J."/>
            <person name="Li T.-Q."/>
            <person name="Guan C.-H."/>
            <person name="Wu X."/>
            <person name="Wu H.-Z."/>
            <person name="Ling F."/>
            <person name="Zhang R."/>
            <person name="Shi X.-G."/>
            <person name="Ren J.-P."/>
            <person name="Chen E.-F."/>
            <person name="Sun J.-M."/>
        </authorList>
    </citation>
    <scope>NUCLEOTIDE SEQUENCE</scope>
    <source>
        <strain evidence="7">Adult_tree_wgs_1</strain>
        <tissue evidence="7">Leaves</tissue>
    </source>
</reference>
<protein>
    <recommendedName>
        <fullName evidence="6">SWIM-type domain-containing protein</fullName>
    </recommendedName>
</protein>
<evidence type="ECO:0000313" key="7">
    <source>
        <dbReference type="EMBL" id="KAF7120801.1"/>
    </source>
</evidence>
<gene>
    <name evidence="7" type="ORF">RHSIM_Rhsim13G0068100</name>
</gene>
<feature type="compositionally biased region" description="Basic residues" evidence="5">
    <location>
        <begin position="765"/>
        <end position="779"/>
    </location>
</feature>
<feature type="region of interest" description="Disordered" evidence="5">
    <location>
        <begin position="657"/>
        <end position="691"/>
    </location>
</feature>
<dbReference type="InterPro" id="IPR018289">
    <property type="entry name" value="MULE_transposase_dom"/>
</dbReference>
<dbReference type="AlphaFoldDB" id="A0A834G117"/>
<feature type="compositionally biased region" description="Basic and acidic residues" evidence="5">
    <location>
        <begin position="265"/>
        <end position="286"/>
    </location>
</feature>
<comment type="caution">
    <text evidence="7">The sequence shown here is derived from an EMBL/GenBank/DDBJ whole genome shotgun (WGS) entry which is preliminary data.</text>
</comment>
<dbReference type="GO" id="GO:0008270">
    <property type="term" value="F:zinc ion binding"/>
    <property type="evidence" value="ECO:0007669"/>
    <property type="project" value="UniProtKB-KW"/>
</dbReference>
<feature type="domain" description="SWIM-type" evidence="6">
    <location>
        <begin position="587"/>
        <end position="619"/>
    </location>
</feature>
<feature type="compositionally biased region" description="Polar residues" evidence="5">
    <location>
        <begin position="722"/>
        <end position="762"/>
    </location>
</feature>
<name>A0A834G117_RHOSS</name>
<proteinExistence type="predicted"/>
<keyword evidence="2 4" id="KW-0863">Zinc-finger</keyword>
<keyword evidence="3" id="KW-0862">Zinc</keyword>
<feature type="compositionally biased region" description="Polar residues" evidence="5">
    <location>
        <begin position="308"/>
        <end position="321"/>
    </location>
</feature>